<keyword evidence="8" id="KW-1133">Transmembrane helix</keyword>
<keyword evidence="3 5" id="KW-0442">Lipid degradation</keyword>
<evidence type="ECO:0000256" key="7">
    <source>
        <dbReference type="SAM" id="MobiDB-lite"/>
    </source>
</evidence>
<dbReference type="AlphaFoldDB" id="A0A2T3BBY0"/>
<dbReference type="GO" id="GO:0046475">
    <property type="term" value="P:glycerophospholipid catabolic process"/>
    <property type="evidence" value="ECO:0007669"/>
    <property type="project" value="TreeGrafter"/>
</dbReference>
<evidence type="ECO:0000256" key="2">
    <source>
        <dbReference type="ARBA" id="ARBA00022801"/>
    </source>
</evidence>
<dbReference type="Proteomes" id="UP000241818">
    <property type="component" value="Unassembled WGS sequence"/>
</dbReference>
<dbReference type="Gene3D" id="3.40.1090.10">
    <property type="entry name" value="Cytosolic phospholipase A2 catalytic domain"/>
    <property type="match status" value="1"/>
</dbReference>
<dbReference type="GO" id="GO:0004623">
    <property type="term" value="F:phospholipase A2 activity"/>
    <property type="evidence" value="ECO:0007669"/>
    <property type="project" value="TreeGrafter"/>
</dbReference>
<evidence type="ECO:0000256" key="8">
    <source>
        <dbReference type="SAM" id="Phobius"/>
    </source>
</evidence>
<sequence length="854" mass="95236">MYSSIQRGVLRASRACINKQCAFRIQKAPNIPALRRPWRNHLGRDSKQIRTLFTRSKREAEPKKSSFFNPTLIGATSAIIVGGLFFILSESVSAQQLPTKPQAGTGVERQNRVLEEKGAVDGENTAAVSGSPSPQDEKTSDAPADDSSWGVFTTRFAVFSSVTNIKWGSVADSITDFIMPEWAKLLPGYISKLQRELSMAPGSLADEIWQEAHDPYVNPEIQYSAEVRVSADLCDEEKKFLERRREVTRIALAKYLGLPEEEVHPDDVPRIAMVGSGGGLRALVAGTGSMLAATEDGLFDCVTYTAGVSGSCWLQALYNSSIGERRFDKMVHHLKSRLGIHIAYPPVALEALNTAPTNKFLLRGFVEKLRGDCNADFGFVDIYGLILAARLLVPKTGLGVDDRDLKISNQRNYLKNGEHPMPIYTAVRHEIPIEEEESEVEKAYDSPTEETKERAKKEAWFQWFEITPYEMFCEEFAAGIPTWSIGRKFENGKDLPSNESGLRVPELRLPLLLGVFGSAFCATLSHYYKEIRPIVKGITGFTGIDGMIEGRNEDLSKVHPIEPASIPNFAYKMEGRLPKTTPESIYKATHLQLMDAGMSNNLPIYPLLRPGRDVDILIAFDASADIRTDNWLSVVDGYARQRGIKGWPLGAGWPKQSDTAEKTAGQLQEAQAATVAEAASKVEEAKAEQKQHLKDVATVPEKAANSMDSEDSGDLGYCTVWVGTTEERTDPSDEVRSKAVNEDWQLMKPDAGIAVVYFPFLSNPKVEGVDPITSDYMSTWNFVYTPENVDHVIALARANFEEGRERTRRCVRAVYERKKRRREEREAAEREARFRRKMRLGIVGKKGEGDHFHL</sequence>
<dbReference type="PANTHER" id="PTHR10728:SF40">
    <property type="entry name" value="PATATIN FAMILY PROTEIN"/>
    <property type="match status" value="1"/>
</dbReference>
<proteinExistence type="inferred from homology"/>
<dbReference type="PANTHER" id="PTHR10728">
    <property type="entry name" value="CYTOSOLIC PHOSPHOLIPASE A2"/>
    <property type="match status" value="1"/>
</dbReference>
<dbReference type="GO" id="GO:0004622">
    <property type="term" value="F:phosphatidylcholine lysophospholipase activity"/>
    <property type="evidence" value="ECO:0007669"/>
    <property type="project" value="UniProtKB-EC"/>
</dbReference>
<dbReference type="GeneID" id="36574444"/>
<keyword evidence="8" id="KW-0472">Membrane</keyword>
<dbReference type="SUPFAM" id="SSF52151">
    <property type="entry name" value="FabD/lysophospholipase-like"/>
    <property type="match status" value="1"/>
</dbReference>
<dbReference type="EMBL" id="KZ679007">
    <property type="protein sequence ID" value="PSS25836.1"/>
    <property type="molecule type" value="Genomic_DNA"/>
</dbReference>
<keyword evidence="2 5" id="KW-0378">Hydrolase</keyword>
<evidence type="ECO:0000259" key="9">
    <source>
        <dbReference type="PROSITE" id="PS51210"/>
    </source>
</evidence>
<dbReference type="SMART" id="SM00022">
    <property type="entry name" value="PLAc"/>
    <property type="match status" value="1"/>
</dbReference>
<comment type="catalytic activity">
    <reaction evidence="6">
        <text>a 1-acyl-sn-glycero-3-phosphocholine + H2O = sn-glycerol 3-phosphocholine + a fatty acid + H(+)</text>
        <dbReference type="Rhea" id="RHEA:15177"/>
        <dbReference type="ChEBI" id="CHEBI:15377"/>
        <dbReference type="ChEBI" id="CHEBI:15378"/>
        <dbReference type="ChEBI" id="CHEBI:16870"/>
        <dbReference type="ChEBI" id="CHEBI:28868"/>
        <dbReference type="ChEBI" id="CHEBI:58168"/>
        <dbReference type="EC" id="3.1.1.5"/>
    </reaction>
</comment>
<gene>
    <name evidence="10" type="ORF">M430DRAFT_33402</name>
</gene>
<organism evidence="10 11">
    <name type="scientific">Amorphotheca resinae ATCC 22711</name>
    <dbReference type="NCBI Taxonomy" id="857342"/>
    <lineage>
        <taxon>Eukaryota</taxon>
        <taxon>Fungi</taxon>
        <taxon>Dikarya</taxon>
        <taxon>Ascomycota</taxon>
        <taxon>Pezizomycotina</taxon>
        <taxon>Leotiomycetes</taxon>
        <taxon>Helotiales</taxon>
        <taxon>Amorphothecaceae</taxon>
        <taxon>Amorphotheca</taxon>
    </lineage>
</organism>
<dbReference type="Pfam" id="PF01735">
    <property type="entry name" value="PLA2_B"/>
    <property type="match status" value="1"/>
</dbReference>
<comment type="similarity">
    <text evidence="1 6">Belongs to the lysophospholipase family.</text>
</comment>
<dbReference type="GO" id="GO:0005829">
    <property type="term" value="C:cytosol"/>
    <property type="evidence" value="ECO:0007669"/>
    <property type="project" value="TreeGrafter"/>
</dbReference>
<evidence type="ECO:0000256" key="4">
    <source>
        <dbReference type="ARBA" id="ARBA00023098"/>
    </source>
</evidence>
<dbReference type="OrthoDB" id="6121437at2759"/>
<dbReference type="PROSITE" id="PS51210">
    <property type="entry name" value="PLA2C"/>
    <property type="match status" value="1"/>
</dbReference>
<dbReference type="InParanoid" id="A0A2T3BBY0"/>
<dbReference type="EC" id="3.1.1.5" evidence="6"/>
<feature type="non-terminal residue" evidence="10">
    <location>
        <position position="854"/>
    </location>
</feature>
<evidence type="ECO:0000313" key="10">
    <source>
        <dbReference type="EMBL" id="PSS25836.1"/>
    </source>
</evidence>
<evidence type="ECO:0000256" key="5">
    <source>
        <dbReference type="PROSITE-ProRule" id="PRU00555"/>
    </source>
</evidence>
<dbReference type="CDD" id="cd00147">
    <property type="entry name" value="cPLA2_like"/>
    <property type="match status" value="1"/>
</dbReference>
<reference evidence="10 11" key="1">
    <citation type="journal article" date="2018" name="New Phytol.">
        <title>Comparative genomics and transcriptomics depict ericoid mycorrhizal fungi as versatile saprotrophs and plant mutualists.</title>
        <authorList>
            <person name="Martino E."/>
            <person name="Morin E."/>
            <person name="Grelet G.A."/>
            <person name="Kuo A."/>
            <person name="Kohler A."/>
            <person name="Daghino S."/>
            <person name="Barry K.W."/>
            <person name="Cichocki N."/>
            <person name="Clum A."/>
            <person name="Dockter R.B."/>
            <person name="Hainaut M."/>
            <person name="Kuo R.C."/>
            <person name="LaButti K."/>
            <person name="Lindahl B.D."/>
            <person name="Lindquist E.A."/>
            <person name="Lipzen A."/>
            <person name="Khouja H.R."/>
            <person name="Magnuson J."/>
            <person name="Murat C."/>
            <person name="Ohm R.A."/>
            <person name="Singer S.W."/>
            <person name="Spatafora J.W."/>
            <person name="Wang M."/>
            <person name="Veneault-Fourrey C."/>
            <person name="Henrissat B."/>
            <person name="Grigoriev I.V."/>
            <person name="Martin F.M."/>
            <person name="Perotto S."/>
        </authorList>
    </citation>
    <scope>NUCLEOTIDE SEQUENCE [LARGE SCALE GENOMIC DNA]</scope>
    <source>
        <strain evidence="10 11">ATCC 22711</strain>
    </source>
</reference>
<dbReference type="InterPro" id="IPR002642">
    <property type="entry name" value="LysoPLipase_cat_dom"/>
</dbReference>
<evidence type="ECO:0000256" key="1">
    <source>
        <dbReference type="ARBA" id="ARBA00008780"/>
    </source>
</evidence>
<evidence type="ECO:0000256" key="3">
    <source>
        <dbReference type="ARBA" id="ARBA00022963"/>
    </source>
</evidence>
<evidence type="ECO:0000256" key="6">
    <source>
        <dbReference type="RuleBase" id="RU362103"/>
    </source>
</evidence>
<dbReference type="RefSeq" id="XP_024724435.1">
    <property type="nucleotide sequence ID" value="XM_024866363.1"/>
</dbReference>
<feature type="domain" description="PLA2c" evidence="9">
    <location>
        <begin position="219"/>
        <end position="844"/>
    </location>
</feature>
<feature type="transmembrane region" description="Helical" evidence="8">
    <location>
        <begin position="67"/>
        <end position="88"/>
    </location>
</feature>
<keyword evidence="4 5" id="KW-0443">Lipid metabolism</keyword>
<keyword evidence="8" id="KW-0812">Transmembrane</keyword>
<dbReference type="InterPro" id="IPR016035">
    <property type="entry name" value="Acyl_Trfase/lysoPLipase"/>
</dbReference>
<evidence type="ECO:0000313" key="11">
    <source>
        <dbReference type="Proteomes" id="UP000241818"/>
    </source>
</evidence>
<feature type="region of interest" description="Disordered" evidence="7">
    <location>
        <begin position="116"/>
        <end position="146"/>
    </location>
</feature>
<dbReference type="STRING" id="857342.A0A2T3BBY0"/>
<protein>
    <recommendedName>
        <fullName evidence="6">Lysophospholipase</fullName>
        <ecNumber evidence="6">3.1.1.5</ecNumber>
    </recommendedName>
</protein>
<name>A0A2T3BBY0_AMORE</name>
<keyword evidence="11" id="KW-1185">Reference proteome</keyword>
<accession>A0A2T3BBY0</accession>